<dbReference type="Proteomes" id="UP000185494">
    <property type="component" value="Chromosome 2"/>
</dbReference>
<keyword evidence="1 11" id="KW-0813">Transport</keyword>
<dbReference type="GO" id="GO:0005524">
    <property type="term" value="F:ATP binding"/>
    <property type="evidence" value="ECO:0007669"/>
    <property type="project" value="UniProtKB-UniRule"/>
</dbReference>
<dbReference type="AlphaFoldDB" id="A0A1L7AMH8"/>
<evidence type="ECO:0000256" key="8">
    <source>
        <dbReference type="ARBA" id="ARBA00022989"/>
    </source>
</evidence>
<evidence type="ECO:0000313" key="13">
    <source>
        <dbReference type="EMBL" id="APT59966.1"/>
    </source>
</evidence>
<comment type="subunit">
    <text evidence="11">The system is composed of three essential subunits: KdpA, KdpB and KdpC.</text>
</comment>
<dbReference type="EMBL" id="CP015584">
    <property type="protein sequence ID" value="APT59966.1"/>
    <property type="molecule type" value="Genomic_DNA"/>
</dbReference>
<accession>A0A1L7AMH8</accession>
<dbReference type="Pfam" id="PF02669">
    <property type="entry name" value="KdpC"/>
    <property type="match status" value="1"/>
</dbReference>
<dbReference type="HAMAP" id="MF_00276">
    <property type="entry name" value="KdpC"/>
    <property type="match status" value="1"/>
</dbReference>
<evidence type="ECO:0000256" key="2">
    <source>
        <dbReference type="ARBA" id="ARBA00022475"/>
    </source>
</evidence>
<evidence type="ECO:0000256" key="5">
    <source>
        <dbReference type="ARBA" id="ARBA00022741"/>
    </source>
</evidence>
<keyword evidence="7 11" id="KW-0630">Potassium</keyword>
<keyword evidence="4 11" id="KW-0812">Transmembrane</keyword>
<dbReference type="GO" id="GO:0005886">
    <property type="term" value="C:plasma membrane"/>
    <property type="evidence" value="ECO:0007669"/>
    <property type="project" value="UniProtKB-SubCell"/>
</dbReference>
<comment type="function">
    <text evidence="11">Part of the high-affinity ATP-driven potassium transport (or Kdp) system, which catalyzes the hydrolysis of ATP coupled with the electrogenic transport of potassium into the cytoplasm. This subunit acts as a catalytic chaperone that increases the ATP-binding affinity of the ATP-hydrolyzing subunit KdpB by the formation of a transient KdpB/KdpC/ATP ternary complex.</text>
</comment>
<name>A0A1L7AMH8_9PROT</name>
<comment type="similarity">
    <text evidence="11">Belongs to the KdpC family.</text>
</comment>
<dbReference type="InterPro" id="IPR003820">
    <property type="entry name" value="KdpC"/>
</dbReference>
<evidence type="ECO:0000256" key="12">
    <source>
        <dbReference type="SAM" id="MobiDB-lite"/>
    </source>
</evidence>
<dbReference type="NCBIfam" id="TIGR00681">
    <property type="entry name" value="kdpC"/>
    <property type="match status" value="1"/>
</dbReference>
<evidence type="ECO:0000256" key="1">
    <source>
        <dbReference type="ARBA" id="ARBA00022448"/>
    </source>
</evidence>
<proteinExistence type="inferred from homology"/>
<dbReference type="PIRSF" id="PIRSF001296">
    <property type="entry name" value="K_ATPase_KdpC"/>
    <property type="match status" value="1"/>
</dbReference>
<keyword evidence="6 11" id="KW-0067">ATP-binding</keyword>
<evidence type="ECO:0000256" key="7">
    <source>
        <dbReference type="ARBA" id="ARBA00022958"/>
    </source>
</evidence>
<organism evidence="13 14">
    <name type="scientific">Roseomonas gilardii</name>
    <dbReference type="NCBI Taxonomy" id="257708"/>
    <lineage>
        <taxon>Bacteria</taxon>
        <taxon>Pseudomonadati</taxon>
        <taxon>Pseudomonadota</taxon>
        <taxon>Alphaproteobacteria</taxon>
        <taxon>Acetobacterales</taxon>
        <taxon>Roseomonadaceae</taxon>
        <taxon>Roseomonas</taxon>
    </lineage>
</organism>
<evidence type="ECO:0000313" key="14">
    <source>
        <dbReference type="Proteomes" id="UP000185494"/>
    </source>
</evidence>
<dbReference type="KEGG" id="rgi:RGI145_21995"/>
<dbReference type="RefSeq" id="WP_075800677.1">
    <property type="nucleotide sequence ID" value="NZ_CP015584.1"/>
</dbReference>
<dbReference type="PANTHER" id="PTHR30042:SF2">
    <property type="entry name" value="POTASSIUM-TRANSPORTING ATPASE KDPC SUBUNIT"/>
    <property type="match status" value="1"/>
</dbReference>
<feature type="compositionally biased region" description="Polar residues" evidence="12">
    <location>
        <begin position="89"/>
        <end position="101"/>
    </location>
</feature>
<evidence type="ECO:0000256" key="4">
    <source>
        <dbReference type="ARBA" id="ARBA00022692"/>
    </source>
</evidence>
<keyword evidence="8 11" id="KW-1133">Transmembrane helix</keyword>
<dbReference type="GO" id="GO:0008556">
    <property type="term" value="F:P-type potassium transmembrane transporter activity"/>
    <property type="evidence" value="ECO:0007669"/>
    <property type="project" value="InterPro"/>
</dbReference>
<gene>
    <name evidence="11" type="primary">kdpC</name>
    <name evidence="13" type="ORF">RGI145_21995</name>
</gene>
<evidence type="ECO:0000256" key="11">
    <source>
        <dbReference type="HAMAP-Rule" id="MF_00276"/>
    </source>
</evidence>
<keyword evidence="5 11" id="KW-0547">Nucleotide-binding</keyword>
<dbReference type="NCBIfam" id="NF001454">
    <property type="entry name" value="PRK00315.1"/>
    <property type="match status" value="1"/>
</dbReference>
<keyword evidence="2 11" id="KW-1003">Cell membrane</keyword>
<sequence>MSLLRPAVTVVAGFTLLLGLAVPMAMTGLATTFLPNAAGGSLIERDGRVVGSALIGQNFTGERYFHGRPSATTASDPQDGGRTVDSPYNAASSAASQRGPSSQVLVDGVRERIATAGPAPVPADAVMASGSGLDPDISPENAARQVGRVAQARGMPEERVRAILRENTAAPILGFLGVPRVNVLRLNLALDAAS</sequence>
<keyword evidence="9 11" id="KW-0406">Ion transport</keyword>
<keyword evidence="10 11" id="KW-0472">Membrane</keyword>
<evidence type="ECO:0000256" key="9">
    <source>
        <dbReference type="ARBA" id="ARBA00023065"/>
    </source>
</evidence>
<evidence type="ECO:0000256" key="3">
    <source>
        <dbReference type="ARBA" id="ARBA00022538"/>
    </source>
</evidence>
<evidence type="ECO:0000256" key="6">
    <source>
        <dbReference type="ARBA" id="ARBA00022840"/>
    </source>
</evidence>
<feature type="region of interest" description="Disordered" evidence="12">
    <location>
        <begin position="65"/>
        <end position="101"/>
    </location>
</feature>
<dbReference type="STRING" id="257708.RGI145_21995"/>
<reference evidence="13 14" key="1">
    <citation type="submission" date="2016-05" db="EMBL/GenBank/DDBJ databases">
        <title>Complete Genome and Methylome Analysis of Psychrotrophic Bacterial Isolates from Antarctic Lake Untersee.</title>
        <authorList>
            <person name="Fomenkov A."/>
            <person name="Akimov V.N."/>
            <person name="Vasilyeva L.V."/>
            <person name="Andersen D."/>
            <person name="Vincze T."/>
            <person name="Roberts R.J."/>
        </authorList>
    </citation>
    <scope>NUCLEOTIDE SEQUENCE [LARGE SCALE GENOMIC DNA]</scope>
    <source>
        <strain evidence="13 14">U14-5</strain>
    </source>
</reference>
<protein>
    <recommendedName>
        <fullName evidence="11">Potassium-transporting ATPase KdpC subunit</fullName>
    </recommendedName>
    <alternativeName>
        <fullName evidence="11">ATP phosphohydrolase [potassium-transporting] C chain</fullName>
    </alternativeName>
    <alternativeName>
        <fullName evidence="11">Potassium-binding and translocating subunit C</fullName>
    </alternativeName>
    <alternativeName>
        <fullName evidence="11">Potassium-translocating ATPase C chain</fullName>
    </alternativeName>
</protein>
<evidence type="ECO:0000256" key="10">
    <source>
        <dbReference type="ARBA" id="ARBA00023136"/>
    </source>
</evidence>
<dbReference type="PANTHER" id="PTHR30042">
    <property type="entry name" value="POTASSIUM-TRANSPORTING ATPASE C CHAIN"/>
    <property type="match status" value="1"/>
</dbReference>
<comment type="subcellular location">
    <subcellularLocation>
        <location evidence="11">Cell membrane</location>
        <topology evidence="11">Single-pass membrane protein</topology>
    </subcellularLocation>
</comment>
<keyword evidence="3 11" id="KW-0633">Potassium transport</keyword>